<gene>
    <name evidence="2" type="ORF">KJI95_17160</name>
</gene>
<comment type="caution">
    <text evidence="2">The sequence shown here is derived from an EMBL/GenBank/DDBJ whole genome shotgun (WGS) entry which is preliminary data.</text>
</comment>
<sequence>MNNFMAGLNNFWVGLFAGIMLPLILVAVILYATVDKLTGVLQDSAIAPFLSRSEQTLDKVDNLLVTLDDKVDSASLKDLNLLAPLKDAQLFPELQALATTVTELKKAAAGAQNIDRDAVLKNLQQRLQDSLIAKFPPEKAAALAENLRQIAEVLASNEAVAEKLNAITENAGN</sequence>
<organism evidence="2 3">
    <name type="scientific">Shewanella jiangmenensis</name>
    <dbReference type="NCBI Taxonomy" id="2837387"/>
    <lineage>
        <taxon>Bacteria</taxon>
        <taxon>Pseudomonadati</taxon>
        <taxon>Pseudomonadota</taxon>
        <taxon>Gammaproteobacteria</taxon>
        <taxon>Alteromonadales</taxon>
        <taxon>Shewanellaceae</taxon>
        <taxon>Shewanella</taxon>
    </lineage>
</organism>
<reference evidence="2 3" key="1">
    <citation type="submission" date="2021-05" db="EMBL/GenBank/DDBJ databases">
        <title>Shewanella sp. JM162201.</title>
        <authorList>
            <person name="Xu S."/>
            <person name="Li A."/>
        </authorList>
    </citation>
    <scope>NUCLEOTIDE SEQUENCE [LARGE SCALE GENOMIC DNA]</scope>
    <source>
        <strain evidence="2 3">JM162201</strain>
    </source>
</reference>
<proteinExistence type="predicted"/>
<accession>A0ABS5V8D3</accession>
<keyword evidence="1" id="KW-1133">Transmembrane helix</keyword>
<evidence type="ECO:0000313" key="3">
    <source>
        <dbReference type="Proteomes" id="UP001195903"/>
    </source>
</evidence>
<evidence type="ECO:0000256" key="1">
    <source>
        <dbReference type="SAM" id="Phobius"/>
    </source>
</evidence>
<keyword evidence="1" id="KW-0472">Membrane</keyword>
<name>A0ABS5V8D3_9GAMM</name>
<dbReference type="RefSeq" id="WP_214508428.1">
    <property type="nucleotide sequence ID" value="NZ_JAHEPS010000009.1"/>
</dbReference>
<dbReference type="Proteomes" id="UP001195903">
    <property type="component" value="Unassembled WGS sequence"/>
</dbReference>
<dbReference type="EMBL" id="JAHEPS010000009">
    <property type="protein sequence ID" value="MBT1446228.1"/>
    <property type="molecule type" value="Genomic_DNA"/>
</dbReference>
<keyword evidence="3" id="KW-1185">Reference proteome</keyword>
<feature type="transmembrane region" description="Helical" evidence="1">
    <location>
        <begin position="12"/>
        <end position="34"/>
    </location>
</feature>
<keyword evidence="1" id="KW-0812">Transmembrane</keyword>
<evidence type="ECO:0000313" key="2">
    <source>
        <dbReference type="EMBL" id="MBT1446228.1"/>
    </source>
</evidence>
<protein>
    <submittedName>
        <fullName evidence="2">Uncharacterized protein</fullName>
    </submittedName>
</protein>